<gene>
    <name evidence="4" type="ORF">AWB68_03627</name>
</gene>
<dbReference type="PANTHER" id="PTHR23028">
    <property type="entry name" value="ACETYLTRANSFERASE"/>
    <property type="match status" value="1"/>
</dbReference>
<keyword evidence="4" id="KW-0808">Transferase</keyword>
<feature type="transmembrane region" description="Helical" evidence="1">
    <location>
        <begin position="192"/>
        <end position="215"/>
    </location>
</feature>
<sequence>MEFRKDINGLRAIAVISVVLFHYGVTYFDGGYVGVDVFFVISGFLLTTIAHTRLQKRQFSAVQFLLNRLRRIFPALLVTVVGCWIWATVFYLPDDFSRLVRNGTAALLFRSNYAFLGDAGGYFAPDAHSNILLHTWSLAVESQFYLVFAITCALFWPAAGARRKVAGRLLFGVLAVASLTWCVAHTPAHQPGAFYLLWGRAWEFMAGSVVALLAVRPSGAMANIVTLAGATLLGAAVFGLQADNPYPGWRAILPVAGTALIIYAGEGFLTTILSSWPLQFLGAISYSVYLWHWPILLAFRERAGADPSPLQVTLLIAASIAAGWISYACIEQPGRKRLRNVSITVLLAAGVASGFAFAAVLNKTDGLQSRLPPYLRAASTAMKSEGPRSYECQRDVDGTKHSPGDFCGLGGMASSASPTMMLWGDSFSNMVQPVVDGVSAETHVPGIVATLGGCPPFRGKVFPGSGAEVFPGCERYANFAFDHFNRTPSIKLVVVAGDWQRYEPTYEGNVLKNIATVLAGRGGKMVLVTAVPNPRGDLPRVWARMQVAAGHEIPDMTIPRSEQADIVERGKQIAAIARQVGNVTLVDPFDALCDQQTCFTVKDGVGLYKDTDHLTQDGVRLLAPRLSSAIRQALVDIGAIEKP</sequence>
<dbReference type="InterPro" id="IPR002656">
    <property type="entry name" value="Acyl_transf_3_dom"/>
</dbReference>
<evidence type="ECO:0000313" key="4">
    <source>
        <dbReference type="EMBL" id="SAL65500.1"/>
    </source>
</evidence>
<feature type="domain" description="Acyltransferase 3" evidence="2">
    <location>
        <begin position="5"/>
        <end position="327"/>
    </location>
</feature>
<feature type="transmembrane region" description="Helical" evidence="1">
    <location>
        <begin position="166"/>
        <end position="186"/>
    </location>
</feature>
<keyword evidence="1" id="KW-0812">Transmembrane</keyword>
<dbReference type="AlphaFoldDB" id="A0A158JB16"/>
<feature type="transmembrane region" description="Helical" evidence="1">
    <location>
        <begin position="72"/>
        <end position="92"/>
    </location>
</feature>
<keyword evidence="1" id="KW-0472">Membrane</keyword>
<feature type="transmembrane region" description="Helical" evidence="1">
    <location>
        <begin position="31"/>
        <end position="51"/>
    </location>
</feature>
<feature type="transmembrane region" description="Helical" evidence="1">
    <location>
        <begin position="342"/>
        <end position="361"/>
    </location>
</feature>
<dbReference type="GO" id="GO:0009103">
    <property type="term" value="P:lipopolysaccharide biosynthetic process"/>
    <property type="evidence" value="ECO:0007669"/>
    <property type="project" value="TreeGrafter"/>
</dbReference>
<evidence type="ECO:0000259" key="2">
    <source>
        <dbReference type="Pfam" id="PF01757"/>
    </source>
</evidence>
<keyword evidence="5" id="KW-1185">Reference proteome</keyword>
<dbReference type="Pfam" id="PF19040">
    <property type="entry name" value="SGNH"/>
    <property type="match status" value="1"/>
</dbReference>
<reference evidence="4" key="1">
    <citation type="submission" date="2016-01" db="EMBL/GenBank/DDBJ databases">
        <authorList>
            <person name="Peeters C."/>
        </authorList>
    </citation>
    <scope>NUCLEOTIDE SEQUENCE [LARGE SCALE GENOMIC DNA]</scope>
    <source>
        <strain evidence="4">LMG 22940</strain>
    </source>
</reference>
<dbReference type="GO" id="GO:0016020">
    <property type="term" value="C:membrane"/>
    <property type="evidence" value="ECO:0007669"/>
    <property type="project" value="TreeGrafter"/>
</dbReference>
<dbReference type="EMBL" id="FCON02000037">
    <property type="protein sequence ID" value="SAL65500.1"/>
    <property type="molecule type" value="Genomic_DNA"/>
</dbReference>
<keyword evidence="1" id="KW-1133">Transmembrane helix</keyword>
<feature type="domain" description="SGNH" evidence="3">
    <location>
        <begin position="392"/>
        <end position="626"/>
    </location>
</feature>
<evidence type="ECO:0000313" key="5">
    <source>
        <dbReference type="Proteomes" id="UP000054770"/>
    </source>
</evidence>
<evidence type="ECO:0000259" key="3">
    <source>
        <dbReference type="Pfam" id="PF19040"/>
    </source>
</evidence>
<feature type="transmembrane region" description="Helical" evidence="1">
    <location>
        <begin position="280"/>
        <end position="299"/>
    </location>
</feature>
<evidence type="ECO:0000256" key="1">
    <source>
        <dbReference type="SAM" id="Phobius"/>
    </source>
</evidence>
<organism evidence="4 5">
    <name type="scientific">Caballeronia choica</name>
    <dbReference type="NCBI Taxonomy" id="326476"/>
    <lineage>
        <taxon>Bacteria</taxon>
        <taxon>Pseudomonadati</taxon>
        <taxon>Pseudomonadota</taxon>
        <taxon>Betaproteobacteria</taxon>
        <taxon>Burkholderiales</taxon>
        <taxon>Burkholderiaceae</taxon>
        <taxon>Caballeronia</taxon>
    </lineage>
</organism>
<dbReference type="InterPro" id="IPR050879">
    <property type="entry name" value="Acyltransferase_3"/>
</dbReference>
<dbReference type="SUPFAM" id="SSF52266">
    <property type="entry name" value="SGNH hydrolase"/>
    <property type="match status" value="1"/>
</dbReference>
<dbReference type="InterPro" id="IPR043968">
    <property type="entry name" value="SGNH"/>
</dbReference>
<dbReference type="OrthoDB" id="9814807at2"/>
<proteinExistence type="predicted"/>
<name>A0A158JB16_9BURK</name>
<feature type="transmembrane region" description="Helical" evidence="1">
    <location>
        <begin position="7"/>
        <end position="25"/>
    </location>
</feature>
<dbReference type="RefSeq" id="WP_087645721.1">
    <property type="nucleotide sequence ID" value="NZ_FCON02000037.1"/>
</dbReference>
<dbReference type="Proteomes" id="UP000054770">
    <property type="component" value="Unassembled WGS sequence"/>
</dbReference>
<feature type="transmembrane region" description="Helical" evidence="1">
    <location>
        <begin position="142"/>
        <end position="159"/>
    </location>
</feature>
<protein>
    <submittedName>
        <fullName evidence="4">Acyltransferase 3</fullName>
    </submittedName>
</protein>
<feature type="transmembrane region" description="Helical" evidence="1">
    <location>
        <begin position="311"/>
        <end position="330"/>
    </location>
</feature>
<dbReference type="Pfam" id="PF01757">
    <property type="entry name" value="Acyl_transf_3"/>
    <property type="match status" value="1"/>
</dbReference>
<accession>A0A158JB16</accession>
<dbReference type="PANTHER" id="PTHR23028:SF53">
    <property type="entry name" value="ACYL_TRANSF_3 DOMAIN-CONTAINING PROTEIN"/>
    <property type="match status" value="1"/>
</dbReference>
<dbReference type="GO" id="GO:0016747">
    <property type="term" value="F:acyltransferase activity, transferring groups other than amino-acyl groups"/>
    <property type="evidence" value="ECO:0007669"/>
    <property type="project" value="InterPro"/>
</dbReference>
<feature type="transmembrane region" description="Helical" evidence="1">
    <location>
        <begin position="252"/>
        <end position="273"/>
    </location>
</feature>
<comment type="caution">
    <text evidence="4">The sequence shown here is derived from an EMBL/GenBank/DDBJ whole genome shotgun (WGS) entry which is preliminary data.</text>
</comment>
<keyword evidence="4" id="KW-0012">Acyltransferase</keyword>
<feature type="transmembrane region" description="Helical" evidence="1">
    <location>
        <begin position="222"/>
        <end position="240"/>
    </location>
</feature>